<feature type="non-terminal residue" evidence="7">
    <location>
        <position position="258"/>
    </location>
</feature>
<organism evidence="7 8">
    <name type="scientific">Prorocentrum cordatum</name>
    <dbReference type="NCBI Taxonomy" id="2364126"/>
    <lineage>
        <taxon>Eukaryota</taxon>
        <taxon>Sar</taxon>
        <taxon>Alveolata</taxon>
        <taxon>Dinophyceae</taxon>
        <taxon>Prorocentrales</taxon>
        <taxon>Prorocentraceae</taxon>
        <taxon>Prorocentrum</taxon>
    </lineage>
</organism>
<feature type="transmembrane region" description="Helical" evidence="5">
    <location>
        <begin position="197"/>
        <end position="216"/>
    </location>
</feature>
<dbReference type="InterPro" id="IPR051413">
    <property type="entry name" value="K/Na_HCN_channel"/>
</dbReference>
<protein>
    <recommendedName>
        <fullName evidence="6">Ion transport domain-containing protein</fullName>
    </recommendedName>
</protein>
<feature type="transmembrane region" description="Helical" evidence="5">
    <location>
        <begin position="71"/>
        <end position="96"/>
    </location>
</feature>
<comment type="subcellular location">
    <subcellularLocation>
        <location evidence="1">Membrane</location>
        <topology evidence="1">Multi-pass membrane protein</topology>
    </subcellularLocation>
</comment>
<keyword evidence="3 5" id="KW-1133">Transmembrane helix</keyword>
<evidence type="ECO:0000256" key="3">
    <source>
        <dbReference type="ARBA" id="ARBA00022989"/>
    </source>
</evidence>
<proteinExistence type="predicted"/>
<dbReference type="InterPro" id="IPR005821">
    <property type="entry name" value="Ion_trans_dom"/>
</dbReference>
<dbReference type="PANTHER" id="PTHR45689">
    <property type="entry name" value="I[[H]] CHANNEL, ISOFORM E"/>
    <property type="match status" value="1"/>
</dbReference>
<sequence>MIDTLRQHGKSTDFYRTDDSRHPVALMFQAMVMHPTSPLHIACLCVGMVMIVYDVIVVPMAVFQLEQLEDLAIVMSALVSSFWTVDFILNFFVGYYERGICEMRLRKTAAKYARTWMPMDLTLLIADWIAFAALSAQGTEKQGTSSARVVRSLRVMRTLRSVSLVKALIRFGRMPTTLKEFLSLVGRSQLSSMVMQIAKYMMGILLINHVISCLWVELGHMRWRSYGTKSGWVQYYMVDQAMHDGDDWKMLYMTSLHW</sequence>
<gene>
    <name evidence="7" type="ORF">PCOR1329_LOCUS72485</name>
</gene>
<reference evidence="7" key="1">
    <citation type="submission" date="2023-10" db="EMBL/GenBank/DDBJ databases">
        <authorList>
            <person name="Chen Y."/>
            <person name="Shah S."/>
            <person name="Dougan E. K."/>
            <person name="Thang M."/>
            <person name="Chan C."/>
        </authorList>
    </citation>
    <scope>NUCLEOTIDE SEQUENCE [LARGE SCALE GENOMIC DNA]</scope>
</reference>
<feature type="domain" description="Ion transport" evidence="6">
    <location>
        <begin position="45"/>
        <end position="207"/>
    </location>
</feature>
<evidence type="ECO:0000256" key="2">
    <source>
        <dbReference type="ARBA" id="ARBA00022692"/>
    </source>
</evidence>
<name>A0ABN9X168_9DINO</name>
<dbReference type="Proteomes" id="UP001189429">
    <property type="component" value="Unassembled WGS sequence"/>
</dbReference>
<dbReference type="SUPFAM" id="SSF81324">
    <property type="entry name" value="Voltage-gated potassium channels"/>
    <property type="match status" value="1"/>
</dbReference>
<evidence type="ECO:0000313" key="7">
    <source>
        <dbReference type="EMBL" id="CAK0892989.1"/>
    </source>
</evidence>
<dbReference type="Gene3D" id="1.10.287.70">
    <property type="match status" value="1"/>
</dbReference>
<dbReference type="EMBL" id="CAUYUJ010019694">
    <property type="protein sequence ID" value="CAK0892989.1"/>
    <property type="molecule type" value="Genomic_DNA"/>
</dbReference>
<evidence type="ECO:0000256" key="4">
    <source>
        <dbReference type="ARBA" id="ARBA00023136"/>
    </source>
</evidence>
<feature type="transmembrane region" description="Helical" evidence="5">
    <location>
        <begin position="117"/>
        <end position="136"/>
    </location>
</feature>
<keyword evidence="4 5" id="KW-0472">Membrane</keyword>
<feature type="transmembrane region" description="Helical" evidence="5">
    <location>
        <begin position="41"/>
        <end position="65"/>
    </location>
</feature>
<evidence type="ECO:0000256" key="5">
    <source>
        <dbReference type="SAM" id="Phobius"/>
    </source>
</evidence>
<keyword evidence="2 5" id="KW-0812">Transmembrane</keyword>
<comment type="caution">
    <text evidence="7">The sequence shown here is derived from an EMBL/GenBank/DDBJ whole genome shotgun (WGS) entry which is preliminary data.</text>
</comment>
<evidence type="ECO:0000259" key="6">
    <source>
        <dbReference type="Pfam" id="PF00520"/>
    </source>
</evidence>
<accession>A0ABN9X168</accession>
<keyword evidence="8" id="KW-1185">Reference proteome</keyword>
<dbReference type="PANTHER" id="PTHR45689:SF5">
    <property type="entry name" value="I[[H]] CHANNEL, ISOFORM E"/>
    <property type="match status" value="1"/>
</dbReference>
<evidence type="ECO:0000313" key="8">
    <source>
        <dbReference type="Proteomes" id="UP001189429"/>
    </source>
</evidence>
<dbReference type="Pfam" id="PF00520">
    <property type="entry name" value="Ion_trans"/>
    <property type="match status" value="1"/>
</dbReference>
<evidence type="ECO:0000256" key="1">
    <source>
        <dbReference type="ARBA" id="ARBA00004141"/>
    </source>
</evidence>